<dbReference type="Proteomes" id="UP000238430">
    <property type="component" value="Unassembled WGS sequence"/>
</dbReference>
<keyword evidence="1" id="KW-0812">Transmembrane</keyword>
<reference evidence="2 3" key="1">
    <citation type="submission" date="2018-03" db="EMBL/GenBank/DDBJ databases">
        <title>Mesoflavibacter sp. HG37 and Mesoflavibacter sp. HG96 sp.nov., two marine bacteria isolated from seawater of Western Pacific Ocean.</title>
        <authorList>
            <person name="Cheng H."/>
            <person name="Wu Y.-H."/>
            <person name="Guo L.-L."/>
            <person name="Xu X.-W."/>
        </authorList>
    </citation>
    <scope>NUCLEOTIDE SEQUENCE [LARGE SCALE GENOMIC DNA]</scope>
    <source>
        <strain evidence="2 3">KCTC 42117</strain>
    </source>
</reference>
<evidence type="ECO:0000313" key="2">
    <source>
        <dbReference type="EMBL" id="PSG93468.1"/>
    </source>
</evidence>
<comment type="caution">
    <text evidence="2">The sequence shown here is derived from an EMBL/GenBank/DDBJ whole genome shotgun (WGS) entry which is preliminary data.</text>
</comment>
<feature type="transmembrane region" description="Helical" evidence="1">
    <location>
        <begin position="74"/>
        <end position="91"/>
    </location>
</feature>
<sequence>MKKENLHNIKQSGFKTPDNYFNTIEDQIMSQISLEKIDKNSGFKVPDNYFDTIEDNILSKTKEIKIFKLFNKKTIVTVASIAAMFVLFFNLNPFKTQVTFDNLDTDTVEAYILNEVELNDISNLIETDQLSQTDFIDYNGISIDNYLDDIDLEDFLDE</sequence>
<evidence type="ECO:0000256" key="1">
    <source>
        <dbReference type="SAM" id="Phobius"/>
    </source>
</evidence>
<keyword evidence="3" id="KW-1185">Reference proteome</keyword>
<keyword evidence="1" id="KW-1133">Transmembrane helix</keyword>
<gene>
    <name evidence="2" type="ORF">C7H61_02855</name>
</gene>
<accession>A0A2T1NKN3</accession>
<proteinExistence type="predicted"/>
<dbReference type="AlphaFoldDB" id="A0A2T1NKN3"/>
<dbReference type="RefSeq" id="WP_106676930.1">
    <property type="nucleotide sequence ID" value="NZ_JACHWV010000001.1"/>
</dbReference>
<evidence type="ECO:0000313" key="3">
    <source>
        <dbReference type="Proteomes" id="UP000238430"/>
    </source>
</evidence>
<organism evidence="2 3">
    <name type="scientific">Mesoflavibacter zeaxanthinifaciens subsp. sabulilitoris</name>
    <dbReference type="NCBI Taxonomy" id="1520893"/>
    <lineage>
        <taxon>Bacteria</taxon>
        <taxon>Pseudomonadati</taxon>
        <taxon>Bacteroidota</taxon>
        <taxon>Flavobacteriia</taxon>
        <taxon>Flavobacteriales</taxon>
        <taxon>Flavobacteriaceae</taxon>
        <taxon>Mesoflavibacter</taxon>
    </lineage>
</organism>
<name>A0A2T1NKN3_9FLAO</name>
<dbReference type="OrthoDB" id="981524at2"/>
<keyword evidence="1" id="KW-0472">Membrane</keyword>
<protein>
    <submittedName>
        <fullName evidence="2">Uncharacterized protein</fullName>
    </submittedName>
</protein>
<dbReference type="EMBL" id="PXOT01000015">
    <property type="protein sequence ID" value="PSG93468.1"/>
    <property type="molecule type" value="Genomic_DNA"/>
</dbReference>